<reference evidence="2 3" key="1">
    <citation type="submission" date="2024-02" db="EMBL/GenBank/DDBJ databases">
        <title>Bacteria isolated from the canopy kelp, Nereocystis luetkeana.</title>
        <authorList>
            <person name="Pfister C.A."/>
            <person name="Younker I.T."/>
            <person name="Light S.H."/>
        </authorList>
    </citation>
    <scope>NUCLEOTIDE SEQUENCE [LARGE SCALE GENOMIC DNA]</scope>
    <source>
        <strain evidence="2 3">TI.5.07</strain>
    </source>
</reference>
<evidence type="ECO:0000259" key="1">
    <source>
        <dbReference type="PROSITE" id="PS00867"/>
    </source>
</evidence>
<protein>
    <submittedName>
        <fullName evidence="2">Acetyl-CoA carboxylase biotin carboxylase subunit</fullName>
        <ecNumber evidence="2">6.4.1.2</ecNumber>
    </submittedName>
</protein>
<keyword evidence="2" id="KW-0436">Ligase</keyword>
<name>A0ABU9GKU7_COBMA</name>
<dbReference type="Pfam" id="PF02786">
    <property type="entry name" value="CPSase_L_D2"/>
    <property type="match status" value="1"/>
</dbReference>
<comment type="caution">
    <text evidence="2">The sequence shown here is derived from an EMBL/GenBank/DDBJ whole genome shotgun (WGS) entry which is preliminary data.</text>
</comment>
<evidence type="ECO:0000313" key="2">
    <source>
        <dbReference type="EMBL" id="MEL0618752.1"/>
    </source>
</evidence>
<feature type="non-terminal residue" evidence="2">
    <location>
        <position position="70"/>
    </location>
</feature>
<dbReference type="InterPro" id="IPR005479">
    <property type="entry name" value="CPAse_ATP-bd"/>
</dbReference>
<dbReference type="Proteomes" id="UP001378242">
    <property type="component" value="Unassembled WGS sequence"/>
</dbReference>
<dbReference type="EMBL" id="JBAKAP010000173">
    <property type="protein sequence ID" value="MEL0618752.1"/>
    <property type="molecule type" value="Genomic_DNA"/>
</dbReference>
<dbReference type="PANTHER" id="PTHR48095">
    <property type="entry name" value="PYRUVATE CARBOXYLASE SUBUNIT A"/>
    <property type="match status" value="1"/>
</dbReference>
<feature type="domain" description="Carbamoyl phosphate synthase ATP-binding" evidence="1">
    <location>
        <begin position="50"/>
        <end position="57"/>
    </location>
</feature>
<proteinExistence type="predicted"/>
<sequence>LKGLEDSPAPQLEEEARAMGLKSCTDACIEIGYRGAGTFEFLYENGGFYFIEINTRVQGEHPVTEMVTGV</sequence>
<dbReference type="PROSITE" id="PS00867">
    <property type="entry name" value="CPSASE_2"/>
    <property type="match status" value="1"/>
</dbReference>
<dbReference type="GO" id="GO:0003989">
    <property type="term" value="F:acetyl-CoA carboxylase activity"/>
    <property type="evidence" value="ECO:0007669"/>
    <property type="project" value="UniProtKB-EC"/>
</dbReference>
<dbReference type="SUPFAM" id="SSF56059">
    <property type="entry name" value="Glutathione synthetase ATP-binding domain-like"/>
    <property type="match status" value="1"/>
</dbReference>
<accession>A0ABU9GKU7</accession>
<dbReference type="PANTHER" id="PTHR48095:SF2">
    <property type="entry name" value="BIOTIN CARBOXYLASE, CHLOROPLASTIC"/>
    <property type="match status" value="1"/>
</dbReference>
<keyword evidence="3" id="KW-1185">Reference proteome</keyword>
<dbReference type="Gene3D" id="3.30.470.20">
    <property type="entry name" value="ATP-grasp fold, B domain"/>
    <property type="match status" value="1"/>
</dbReference>
<dbReference type="InterPro" id="IPR051602">
    <property type="entry name" value="ACC_Biotin_Carboxylase"/>
</dbReference>
<organism evidence="2 3">
    <name type="scientific">Cobetia marina</name>
    <name type="common">Deleya marina</name>
    <dbReference type="NCBI Taxonomy" id="28258"/>
    <lineage>
        <taxon>Bacteria</taxon>
        <taxon>Pseudomonadati</taxon>
        <taxon>Pseudomonadota</taxon>
        <taxon>Gammaproteobacteria</taxon>
        <taxon>Oceanospirillales</taxon>
        <taxon>Halomonadaceae</taxon>
        <taxon>Cobetia</taxon>
    </lineage>
</organism>
<dbReference type="EC" id="6.4.1.2" evidence="2"/>
<feature type="non-terminal residue" evidence="2">
    <location>
        <position position="1"/>
    </location>
</feature>
<evidence type="ECO:0000313" key="3">
    <source>
        <dbReference type="Proteomes" id="UP001378242"/>
    </source>
</evidence>
<gene>
    <name evidence="2" type="ORF">V6243_18215</name>
</gene>